<proteinExistence type="predicted"/>
<evidence type="ECO:0000256" key="7">
    <source>
        <dbReference type="ARBA" id="ARBA00023015"/>
    </source>
</evidence>
<dbReference type="Proteomes" id="UP000694565">
    <property type="component" value="Unplaced"/>
</dbReference>
<sequence length="166" mass="18597">IISAPVWYSIAPIENVAVHNKRNTLPANNSEDSTAPDSLDDFNTLHVETARHPNKDKFSCEMCGMTFFHKGTLTHHMKCHNKSCRLCGKTFANSSALRIHAVVHTGEKPHRCSLCGKGFTQKGNLKCHLRIHSGEKPFRCVKCGKTFTQKVNLNHHLMAHRNSNSP</sequence>
<keyword evidence="10" id="KW-0539">Nucleus</keyword>
<dbReference type="PANTHER" id="PTHR24394:SF44">
    <property type="entry name" value="ZINC FINGER PROTEIN 271-LIKE"/>
    <property type="match status" value="1"/>
</dbReference>
<comment type="function">
    <text evidence="1">May be involved in transcriptional regulation.</text>
</comment>
<reference evidence="13" key="1">
    <citation type="submission" date="2025-08" db="UniProtKB">
        <authorList>
            <consortium name="Ensembl"/>
        </authorList>
    </citation>
    <scope>IDENTIFICATION</scope>
</reference>
<reference evidence="13" key="2">
    <citation type="submission" date="2025-09" db="UniProtKB">
        <authorList>
            <consortium name="Ensembl"/>
        </authorList>
    </citation>
    <scope>IDENTIFICATION</scope>
</reference>
<feature type="domain" description="C2H2-type" evidence="12">
    <location>
        <begin position="138"/>
        <end position="165"/>
    </location>
</feature>
<evidence type="ECO:0000256" key="8">
    <source>
        <dbReference type="ARBA" id="ARBA00023125"/>
    </source>
</evidence>
<dbReference type="GeneTree" id="ENSGT01150000286958"/>
<feature type="domain" description="C2H2-type" evidence="12">
    <location>
        <begin position="58"/>
        <end position="80"/>
    </location>
</feature>
<accession>A0A8C3AIY0</accession>
<feature type="domain" description="C2H2-type" evidence="12">
    <location>
        <begin position="110"/>
        <end position="137"/>
    </location>
</feature>
<evidence type="ECO:0000256" key="5">
    <source>
        <dbReference type="ARBA" id="ARBA00022771"/>
    </source>
</evidence>
<dbReference type="PROSITE" id="PS00028">
    <property type="entry name" value="ZINC_FINGER_C2H2_1"/>
    <property type="match status" value="3"/>
</dbReference>
<dbReference type="PANTHER" id="PTHR24394">
    <property type="entry name" value="ZINC FINGER PROTEIN"/>
    <property type="match status" value="1"/>
</dbReference>
<protein>
    <recommendedName>
        <fullName evidence="12">C2H2-type domain-containing protein</fullName>
    </recommendedName>
</protein>
<evidence type="ECO:0000313" key="13">
    <source>
        <dbReference type="Ensembl" id="ENSCLMP00005043538.1"/>
    </source>
</evidence>
<feature type="domain" description="C2H2-type" evidence="12">
    <location>
        <begin position="82"/>
        <end position="109"/>
    </location>
</feature>
<dbReference type="SMART" id="SM00355">
    <property type="entry name" value="ZnF_C2H2"/>
    <property type="match status" value="4"/>
</dbReference>
<evidence type="ECO:0000313" key="14">
    <source>
        <dbReference type="Proteomes" id="UP000694565"/>
    </source>
</evidence>
<dbReference type="PROSITE" id="PS50157">
    <property type="entry name" value="ZINC_FINGER_C2H2_2"/>
    <property type="match status" value="4"/>
</dbReference>
<evidence type="ECO:0000256" key="11">
    <source>
        <dbReference type="PROSITE-ProRule" id="PRU00042"/>
    </source>
</evidence>
<keyword evidence="5 11" id="KW-0863">Zinc-finger</keyword>
<keyword evidence="7" id="KW-0805">Transcription regulation</keyword>
<keyword evidence="9" id="KW-0804">Transcription</keyword>
<dbReference type="GO" id="GO:0003677">
    <property type="term" value="F:DNA binding"/>
    <property type="evidence" value="ECO:0007669"/>
    <property type="project" value="UniProtKB-KW"/>
</dbReference>
<name>A0A8C3AIY0_CYCLU</name>
<dbReference type="GO" id="GO:0005634">
    <property type="term" value="C:nucleus"/>
    <property type="evidence" value="ECO:0007669"/>
    <property type="project" value="UniProtKB-SubCell"/>
</dbReference>
<keyword evidence="4" id="KW-0677">Repeat</keyword>
<evidence type="ECO:0000256" key="3">
    <source>
        <dbReference type="ARBA" id="ARBA00022723"/>
    </source>
</evidence>
<keyword evidence="8" id="KW-0238">DNA-binding</keyword>
<dbReference type="Pfam" id="PF00096">
    <property type="entry name" value="zf-C2H2"/>
    <property type="match status" value="4"/>
</dbReference>
<dbReference type="AlphaFoldDB" id="A0A8C3AIY0"/>
<dbReference type="Ensembl" id="ENSCLMT00005045086.1">
    <property type="protein sequence ID" value="ENSCLMP00005043538.1"/>
    <property type="gene ID" value="ENSCLMG00005020215.1"/>
</dbReference>
<comment type="subcellular location">
    <subcellularLocation>
        <location evidence="2">Nucleus</location>
    </subcellularLocation>
</comment>
<evidence type="ECO:0000256" key="10">
    <source>
        <dbReference type="ARBA" id="ARBA00023242"/>
    </source>
</evidence>
<keyword evidence="6" id="KW-0862">Zinc</keyword>
<dbReference type="Gene3D" id="3.30.160.60">
    <property type="entry name" value="Classic Zinc Finger"/>
    <property type="match status" value="3"/>
</dbReference>
<dbReference type="InterPro" id="IPR036236">
    <property type="entry name" value="Znf_C2H2_sf"/>
</dbReference>
<evidence type="ECO:0000256" key="2">
    <source>
        <dbReference type="ARBA" id="ARBA00004123"/>
    </source>
</evidence>
<dbReference type="SUPFAM" id="SSF57667">
    <property type="entry name" value="beta-beta-alpha zinc fingers"/>
    <property type="match status" value="2"/>
</dbReference>
<dbReference type="FunFam" id="3.30.160.60:FF:000097">
    <property type="entry name" value="Zinc finger protein"/>
    <property type="match status" value="1"/>
</dbReference>
<dbReference type="FunFam" id="3.30.160.60:FF:000912">
    <property type="entry name" value="Zinc finger protein 660"/>
    <property type="match status" value="1"/>
</dbReference>
<evidence type="ECO:0000256" key="6">
    <source>
        <dbReference type="ARBA" id="ARBA00022833"/>
    </source>
</evidence>
<dbReference type="GO" id="GO:0000981">
    <property type="term" value="F:DNA-binding transcription factor activity, RNA polymerase II-specific"/>
    <property type="evidence" value="ECO:0007669"/>
    <property type="project" value="TreeGrafter"/>
</dbReference>
<evidence type="ECO:0000259" key="12">
    <source>
        <dbReference type="PROSITE" id="PS50157"/>
    </source>
</evidence>
<keyword evidence="3" id="KW-0479">Metal-binding</keyword>
<evidence type="ECO:0000256" key="1">
    <source>
        <dbReference type="ARBA" id="ARBA00003767"/>
    </source>
</evidence>
<evidence type="ECO:0000256" key="4">
    <source>
        <dbReference type="ARBA" id="ARBA00022737"/>
    </source>
</evidence>
<evidence type="ECO:0000256" key="9">
    <source>
        <dbReference type="ARBA" id="ARBA00023163"/>
    </source>
</evidence>
<organism evidence="13 14">
    <name type="scientific">Cyclopterus lumpus</name>
    <name type="common">Lumpsucker</name>
    <dbReference type="NCBI Taxonomy" id="8103"/>
    <lineage>
        <taxon>Eukaryota</taxon>
        <taxon>Metazoa</taxon>
        <taxon>Chordata</taxon>
        <taxon>Craniata</taxon>
        <taxon>Vertebrata</taxon>
        <taxon>Euteleostomi</taxon>
        <taxon>Actinopterygii</taxon>
        <taxon>Neopterygii</taxon>
        <taxon>Teleostei</taxon>
        <taxon>Neoteleostei</taxon>
        <taxon>Acanthomorphata</taxon>
        <taxon>Eupercaria</taxon>
        <taxon>Perciformes</taxon>
        <taxon>Cottioidei</taxon>
        <taxon>Cottales</taxon>
        <taxon>Cyclopteridae</taxon>
        <taxon>Cyclopterus</taxon>
    </lineage>
</organism>
<dbReference type="InterPro" id="IPR013087">
    <property type="entry name" value="Znf_C2H2_type"/>
</dbReference>
<dbReference type="GO" id="GO:0008270">
    <property type="term" value="F:zinc ion binding"/>
    <property type="evidence" value="ECO:0007669"/>
    <property type="project" value="UniProtKB-KW"/>
</dbReference>
<keyword evidence="14" id="KW-1185">Reference proteome</keyword>